<dbReference type="Gramene" id="Psat05G0759300-T1">
    <property type="protein sequence ID" value="KAI5413032.1"/>
    <property type="gene ID" value="KIW84_057593"/>
</dbReference>
<gene>
    <name evidence="1" type="ORF">KIW84_057593</name>
</gene>
<evidence type="ECO:0000313" key="2">
    <source>
        <dbReference type="Proteomes" id="UP001058974"/>
    </source>
</evidence>
<evidence type="ECO:0000313" key="1">
    <source>
        <dbReference type="EMBL" id="KAI5413032.1"/>
    </source>
</evidence>
<reference evidence="1 2" key="1">
    <citation type="journal article" date="2022" name="Nat. Genet.">
        <title>Improved pea reference genome and pan-genome highlight genomic features and evolutionary characteristics.</title>
        <authorList>
            <person name="Yang T."/>
            <person name="Liu R."/>
            <person name="Luo Y."/>
            <person name="Hu S."/>
            <person name="Wang D."/>
            <person name="Wang C."/>
            <person name="Pandey M.K."/>
            <person name="Ge S."/>
            <person name="Xu Q."/>
            <person name="Li N."/>
            <person name="Li G."/>
            <person name="Huang Y."/>
            <person name="Saxena R.K."/>
            <person name="Ji Y."/>
            <person name="Li M."/>
            <person name="Yan X."/>
            <person name="He Y."/>
            <person name="Liu Y."/>
            <person name="Wang X."/>
            <person name="Xiang C."/>
            <person name="Varshney R.K."/>
            <person name="Ding H."/>
            <person name="Gao S."/>
            <person name="Zong X."/>
        </authorList>
    </citation>
    <scope>NUCLEOTIDE SEQUENCE [LARGE SCALE GENOMIC DNA]</scope>
    <source>
        <strain evidence="1 2">cv. Zhongwan 6</strain>
    </source>
</reference>
<keyword evidence="2" id="KW-1185">Reference proteome</keyword>
<protein>
    <submittedName>
        <fullName evidence="1">Uncharacterized protein</fullName>
    </submittedName>
</protein>
<proteinExistence type="predicted"/>
<accession>A0A9D5AIF6</accession>
<comment type="caution">
    <text evidence="1">The sequence shown here is derived from an EMBL/GenBank/DDBJ whole genome shotgun (WGS) entry which is preliminary data.</text>
</comment>
<sequence length="130" mass="14360">MFKFPTSQHPLPSSILSPKNLTASLTLLSSSAMHITTMSIESNKENIPPVYTKGVNKKISISIMASSCKRSGKRKIKKRTPLADITHLFHNSMTRQENGVSSASIQLHLDSRRRALAVVSGSKKLRIGFR</sequence>
<dbReference type="Proteomes" id="UP001058974">
    <property type="component" value="Chromosome 5"/>
</dbReference>
<dbReference type="EMBL" id="JAMSHJ010000005">
    <property type="protein sequence ID" value="KAI5413032.1"/>
    <property type="molecule type" value="Genomic_DNA"/>
</dbReference>
<dbReference type="AlphaFoldDB" id="A0A9D5AIF6"/>
<organism evidence="1 2">
    <name type="scientific">Pisum sativum</name>
    <name type="common">Garden pea</name>
    <name type="synonym">Lathyrus oleraceus</name>
    <dbReference type="NCBI Taxonomy" id="3888"/>
    <lineage>
        <taxon>Eukaryota</taxon>
        <taxon>Viridiplantae</taxon>
        <taxon>Streptophyta</taxon>
        <taxon>Embryophyta</taxon>
        <taxon>Tracheophyta</taxon>
        <taxon>Spermatophyta</taxon>
        <taxon>Magnoliopsida</taxon>
        <taxon>eudicotyledons</taxon>
        <taxon>Gunneridae</taxon>
        <taxon>Pentapetalae</taxon>
        <taxon>rosids</taxon>
        <taxon>fabids</taxon>
        <taxon>Fabales</taxon>
        <taxon>Fabaceae</taxon>
        <taxon>Papilionoideae</taxon>
        <taxon>50 kb inversion clade</taxon>
        <taxon>NPAAA clade</taxon>
        <taxon>Hologalegina</taxon>
        <taxon>IRL clade</taxon>
        <taxon>Fabeae</taxon>
        <taxon>Lathyrus</taxon>
    </lineage>
</organism>
<name>A0A9D5AIF6_PEA</name>